<organism evidence="1 2">
    <name type="scientific">Babesia duncani</name>
    <dbReference type="NCBI Taxonomy" id="323732"/>
    <lineage>
        <taxon>Eukaryota</taxon>
        <taxon>Sar</taxon>
        <taxon>Alveolata</taxon>
        <taxon>Apicomplexa</taxon>
        <taxon>Aconoidasida</taxon>
        <taxon>Piroplasmida</taxon>
        <taxon>Babesiidae</taxon>
        <taxon>Babesia</taxon>
    </lineage>
</organism>
<evidence type="ECO:0000313" key="2">
    <source>
        <dbReference type="Proteomes" id="UP001214638"/>
    </source>
</evidence>
<dbReference type="InterPro" id="IPR024420">
    <property type="entry name" value="TRAPP_III_complex_Trs85"/>
</dbReference>
<accession>A0AAD9UP93</accession>
<dbReference type="AlphaFoldDB" id="A0AAD9UP93"/>
<dbReference type="EMBL" id="JALLKP010000002">
    <property type="protein sequence ID" value="KAK2196853.1"/>
    <property type="molecule type" value="Genomic_DNA"/>
</dbReference>
<comment type="caution">
    <text evidence="1">The sequence shown here is derived from an EMBL/GenBank/DDBJ whole genome shotgun (WGS) entry which is preliminary data.</text>
</comment>
<evidence type="ECO:0000313" key="1">
    <source>
        <dbReference type="EMBL" id="KAK2196853.1"/>
    </source>
</evidence>
<dbReference type="GeneID" id="94336400"/>
<dbReference type="RefSeq" id="XP_067803695.1">
    <property type="nucleotide sequence ID" value="XM_067947131.1"/>
</dbReference>
<name>A0AAD9UP93_9APIC</name>
<dbReference type="PANTHER" id="PTHR12975:SF6">
    <property type="entry name" value="TRAFFICKING PROTEIN PARTICLE COMPLEX SUBUNIT 8"/>
    <property type="match status" value="1"/>
</dbReference>
<dbReference type="KEGG" id="bdw:94336400"/>
<sequence length="1137" mass="125180">MQSLLINMPSGGKNDHVCLDGLIEFLGNPQVLVRATLGFSRLCDNVTQTFNRLSAGFSGIRFMTDASCSFINEDDFEAKLLSTLSRYPDPGYPLPSNHQSEFSPWFLEWALVLSGLTRAALCNKANVGPECDGLIVCCCVDDPVDLVSSFLDSAANTPRALVAVGSPERTAQLLGELQATVDLSVAVYACESLTDYQENLASFLTTFKRRCIQQLDQIASEDSGDLKKTFAAMIQELHAGRGELLQSVLRKHSSDTELMATAYFFRGILYIKSELGILPNGALSIKNISESILKDLETAASLYLKANSKWLCIMAAVTSVIYGGYMQVAKFGSISAVLETKNSSDYARAALSLELCATFSSKPRKRIFHLVMAGHLYSQAGLSSLAQRCYEITLIHYRQRNWTVAVQHLYDILCKINCSYSVDALNAMVASKNYQHLSNPDIAADLGQQESSILRKIFNLKTLDHNPNCEIAPCMHGQYRLIIGDLKPPPLDSSGKMPFLLSIPKVHLENSAGVFGKSCNCTLLNVKLREDSFYIMDQFSLQSHLMHDHMVQTIGTDLDLAKYVELCNLYMFENRGAAGHSIPCQIYTHIVKHSGHNMILTVDLVNPLHIPIQIDEFTILLQDSQGNKSWLPSTLYSGEASLDLNALATQRLCLKFSVERTGKFTIIGLGWDLMGCISCWAPLYLVGPQILTNGTKCCFTLDEYLSTHHHDTRLRFEITETLPRINVTMTTACAELDPSATQIDGGNHWEIVKQLFSPSDLCYHSEYAMGQLTTSIGTPSFESLQVTSGQYVLWRCDVENVSETTICKMSISIKSTGRFTCPGIVLAYRGAPENVVVTTSGGINVNTCNSKPQHYKGMITTTTLEHESLLPEGSIVSMYMLSIPHCWVPDSACILVKITVYSQLKESYTESLMRLYKIEPGLLAHVDLSSSHAQASGVCCTLANQSSSNIVVQLASCSPMDGKNREIALAAGCREHRLLISQLGGTPFEMYWRASGNENNGARGFLSFYPRRHCDAQLEINVSRGALTACTDSSHMLDLTFNILNIGEQSLDACIVEAVNGPGEGTGAKSAAEQFSFVGIVSQPMKTLEVGQAHEIKFTALLYSLGLYTFGSHNIKFRTRAPPRIQATHNRLIVMVE</sequence>
<proteinExistence type="predicted"/>
<dbReference type="GO" id="GO:1990072">
    <property type="term" value="C:TRAPPIII protein complex"/>
    <property type="evidence" value="ECO:0007669"/>
    <property type="project" value="TreeGrafter"/>
</dbReference>
<gene>
    <name evidence="1" type="ORF">BdWA1_002102</name>
</gene>
<dbReference type="Proteomes" id="UP001214638">
    <property type="component" value="Unassembled WGS sequence"/>
</dbReference>
<dbReference type="PANTHER" id="PTHR12975">
    <property type="entry name" value="TRANSPORT PROTEIN TRAPP"/>
    <property type="match status" value="1"/>
</dbReference>
<keyword evidence="2" id="KW-1185">Reference proteome</keyword>
<protein>
    <submittedName>
        <fullName evidence="1">TRAPP III complex</fullName>
    </submittedName>
</protein>
<reference evidence="1" key="1">
    <citation type="journal article" date="2023" name="Nat. Microbiol.">
        <title>Babesia duncani multi-omics identifies virulence factors and drug targets.</title>
        <authorList>
            <person name="Singh P."/>
            <person name="Lonardi S."/>
            <person name="Liang Q."/>
            <person name="Vydyam P."/>
            <person name="Khabirova E."/>
            <person name="Fang T."/>
            <person name="Gihaz S."/>
            <person name="Thekkiniath J."/>
            <person name="Munshi M."/>
            <person name="Abel S."/>
            <person name="Ciampossin L."/>
            <person name="Batugedara G."/>
            <person name="Gupta M."/>
            <person name="Lu X.M."/>
            <person name="Lenz T."/>
            <person name="Chakravarty S."/>
            <person name="Cornillot E."/>
            <person name="Hu Y."/>
            <person name="Ma W."/>
            <person name="Gonzalez L.M."/>
            <person name="Sanchez S."/>
            <person name="Estrada K."/>
            <person name="Sanchez-Flores A."/>
            <person name="Montero E."/>
            <person name="Harb O.S."/>
            <person name="Le Roch K.G."/>
            <person name="Mamoun C.B."/>
        </authorList>
    </citation>
    <scope>NUCLEOTIDE SEQUENCE</scope>
    <source>
        <strain evidence="1">WA1</strain>
    </source>
</reference>